<dbReference type="SUPFAM" id="SSF56349">
    <property type="entry name" value="DNA breaking-rejoining enzymes"/>
    <property type="match status" value="1"/>
</dbReference>
<dbReference type="InterPro" id="IPR010998">
    <property type="entry name" value="Integrase_recombinase_N"/>
</dbReference>
<dbReference type="Gene3D" id="1.10.150.130">
    <property type="match status" value="1"/>
</dbReference>
<dbReference type="InterPro" id="IPR013762">
    <property type="entry name" value="Integrase-like_cat_sf"/>
</dbReference>
<proteinExistence type="predicted"/>
<dbReference type="PROSITE" id="PS51900">
    <property type="entry name" value="CB"/>
    <property type="match status" value="1"/>
</dbReference>
<evidence type="ECO:0000259" key="6">
    <source>
        <dbReference type="PROSITE" id="PS51900"/>
    </source>
</evidence>
<evidence type="ECO:0000256" key="2">
    <source>
        <dbReference type="ARBA" id="ARBA00023172"/>
    </source>
</evidence>
<keyword evidence="1 3" id="KW-0238">DNA-binding</keyword>
<evidence type="ECO:0000259" key="5">
    <source>
        <dbReference type="PROSITE" id="PS51898"/>
    </source>
</evidence>
<name>A0A221NUS8_9ACTN</name>
<feature type="domain" description="Core-binding (CB)" evidence="6">
    <location>
        <begin position="38"/>
        <end position="151"/>
    </location>
</feature>
<dbReference type="GO" id="GO:0003677">
    <property type="term" value="F:DNA binding"/>
    <property type="evidence" value="ECO:0007669"/>
    <property type="project" value="UniProtKB-UniRule"/>
</dbReference>
<feature type="domain" description="Tyr recombinase" evidence="5">
    <location>
        <begin position="196"/>
        <end position="372"/>
    </location>
</feature>
<dbReference type="InterPro" id="IPR050090">
    <property type="entry name" value="Tyrosine_recombinase_XerCD"/>
</dbReference>
<evidence type="ECO:0000313" key="7">
    <source>
        <dbReference type="EMBL" id="ASN23753.1"/>
    </source>
</evidence>
<evidence type="ECO:0000313" key="8">
    <source>
        <dbReference type="Proteomes" id="UP000031501"/>
    </source>
</evidence>
<evidence type="ECO:0000256" key="4">
    <source>
        <dbReference type="SAM" id="MobiDB-lite"/>
    </source>
</evidence>
<dbReference type="InterPro" id="IPR011010">
    <property type="entry name" value="DNA_brk_join_enz"/>
</dbReference>
<keyword evidence="2" id="KW-0233">DNA recombination</keyword>
<reference evidence="7 8" key="1">
    <citation type="submission" date="2017-07" db="EMBL/GenBank/DDBJ databases">
        <title>Genome sequence of Streptomyces pluripotens MUSC 137T.</title>
        <authorList>
            <person name="Ser H.-L."/>
            <person name="Lee L.-H."/>
        </authorList>
    </citation>
    <scope>NUCLEOTIDE SEQUENCE [LARGE SCALE GENOMIC DNA]</scope>
    <source>
        <strain evidence="7 8">MUSC 137</strain>
    </source>
</reference>
<evidence type="ECO:0000256" key="1">
    <source>
        <dbReference type="ARBA" id="ARBA00023125"/>
    </source>
</evidence>
<dbReference type="InterPro" id="IPR002104">
    <property type="entry name" value="Integrase_catalytic"/>
</dbReference>
<evidence type="ECO:0000256" key="3">
    <source>
        <dbReference type="PROSITE-ProRule" id="PRU01248"/>
    </source>
</evidence>
<dbReference type="EMBL" id="CP022433">
    <property type="protein sequence ID" value="ASN23753.1"/>
    <property type="molecule type" value="Genomic_DNA"/>
</dbReference>
<accession>A0A221NUS8</accession>
<dbReference type="STRING" id="1355015.LK06_005520"/>
<dbReference type="Proteomes" id="UP000031501">
    <property type="component" value="Chromosome"/>
</dbReference>
<dbReference type="PANTHER" id="PTHR30349">
    <property type="entry name" value="PHAGE INTEGRASE-RELATED"/>
    <property type="match status" value="1"/>
</dbReference>
<gene>
    <name evidence="7" type="ORF">LK07_06620</name>
</gene>
<sequence>MQSVRTELREGRVDLRRVGSVVATDQAFPPWTVLDSSGMPIGVVVDYLRSLALGSSSPSTCRSYAYDLLRWFRVLWQLGIAWDRATVSEVECLVGWMRTASNPQRERRSPDSPPPGSVNLRTGKQTLGPGYAARTINHALTVISGFYEFHAGSGAGPVVNPVPASKDRRAELSHRSPMEAPIHVRRARLRQRVPKRLPRSLPDLMWDELFEAMKNDRDRALLSCYVSSGARAEELLGIEIGDIDWAGQQIYVVSKGTKAREPVPASPDAFRYLAAYLSQAGVPKAGEKLWRALRGDPRPLTYSAMRRVLQRANAKLQTNWTLHDLRHTAATRMANDPKMTLPEVQRVMRHAKLDTTGIYLTVRLEEMTEKLQDFYTRPRQVPKFAPGYDPEDVRAVFGG</sequence>
<dbReference type="OrthoDB" id="3216232at2"/>
<feature type="region of interest" description="Disordered" evidence="4">
    <location>
        <begin position="101"/>
        <end position="126"/>
    </location>
</feature>
<dbReference type="GO" id="GO:0015074">
    <property type="term" value="P:DNA integration"/>
    <property type="evidence" value="ECO:0007669"/>
    <property type="project" value="InterPro"/>
</dbReference>
<dbReference type="Gene3D" id="1.10.443.10">
    <property type="entry name" value="Intergrase catalytic core"/>
    <property type="match status" value="1"/>
</dbReference>
<dbReference type="PROSITE" id="PS51898">
    <property type="entry name" value="TYR_RECOMBINASE"/>
    <property type="match status" value="1"/>
</dbReference>
<organism evidence="7 8">
    <name type="scientific">Streptomyces pluripotens</name>
    <dbReference type="NCBI Taxonomy" id="1355015"/>
    <lineage>
        <taxon>Bacteria</taxon>
        <taxon>Bacillati</taxon>
        <taxon>Actinomycetota</taxon>
        <taxon>Actinomycetes</taxon>
        <taxon>Kitasatosporales</taxon>
        <taxon>Streptomycetaceae</taxon>
        <taxon>Streptomyces</taxon>
    </lineage>
</organism>
<dbReference type="AlphaFoldDB" id="A0A221NUS8"/>
<keyword evidence="8" id="KW-1185">Reference proteome</keyword>
<protein>
    <submittedName>
        <fullName evidence="7">Integrase</fullName>
    </submittedName>
</protein>
<dbReference type="InterPro" id="IPR044068">
    <property type="entry name" value="CB"/>
</dbReference>
<dbReference type="PANTHER" id="PTHR30349:SF81">
    <property type="entry name" value="TYROSINE RECOMBINASE XERC"/>
    <property type="match status" value="1"/>
</dbReference>
<dbReference type="CDD" id="cd00397">
    <property type="entry name" value="DNA_BRE_C"/>
    <property type="match status" value="1"/>
</dbReference>
<dbReference type="Pfam" id="PF00589">
    <property type="entry name" value="Phage_integrase"/>
    <property type="match status" value="1"/>
</dbReference>
<dbReference type="GO" id="GO:0006310">
    <property type="term" value="P:DNA recombination"/>
    <property type="evidence" value="ECO:0007669"/>
    <property type="project" value="UniProtKB-KW"/>
</dbReference>